<dbReference type="RefSeq" id="XP_056072085.1">
    <property type="nucleotide sequence ID" value="XM_056214818.1"/>
</dbReference>
<gene>
    <name evidence="13" type="primary">ARH1</name>
    <name evidence="13" type="ORF">N0V89_006045</name>
</gene>
<dbReference type="EMBL" id="JAPEUX010000004">
    <property type="protein sequence ID" value="KAJ4354311.1"/>
    <property type="molecule type" value="Genomic_DNA"/>
</dbReference>
<feature type="binding site" evidence="9">
    <location>
        <position position="149"/>
    </location>
    <ligand>
        <name>FAD</name>
        <dbReference type="ChEBI" id="CHEBI:57692"/>
    </ligand>
</feature>
<comment type="caution">
    <text evidence="13">The sequence shown here is derived from an EMBL/GenBank/DDBJ whole genome shotgun (WGS) entry which is preliminary data.</text>
</comment>
<evidence type="ECO:0000256" key="6">
    <source>
        <dbReference type="ARBA" id="ARBA00023002"/>
    </source>
</evidence>
<evidence type="ECO:0000259" key="12">
    <source>
        <dbReference type="Pfam" id="PF07992"/>
    </source>
</evidence>
<evidence type="ECO:0000256" key="1">
    <source>
        <dbReference type="ARBA" id="ARBA00001974"/>
    </source>
</evidence>
<feature type="binding site" evidence="9">
    <location>
        <position position="105"/>
    </location>
    <ligand>
        <name>FAD</name>
        <dbReference type="ChEBI" id="CHEBI:57692"/>
    </ligand>
</feature>
<dbReference type="OrthoDB" id="333024at2759"/>
<keyword evidence="8" id="KW-0496">Mitochondrion</keyword>
<dbReference type="EC" id="1.18.1.6" evidence="8"/>
<dbReference type="PANTHER" id="PTHR48467">
    <property type="entry name" value="GLUTAMATE SYNTHASE 1 [NADH], CHLOROPLASTIC-LIKE"/>
    <property type="match status" value="1"/>
</dbReference>
<keyword evidence="3 8" id="KW-0285">Flavoprotein</keyword>
<dbReference type="Gene3D" id="3.50.50.60">
    <property type="entry name" value="FAD/NAD(P)-binding domain"/>
    <property type="match status" value="1"/>
</dbReference>
<comment type="cofactor">
    <cofactor evidence="1 8 9">
        <name>FAD</name>
        <dbReference type="ChEBI" id="CHEBI:57692"/>
    </cofactor>
</comment>
<accession>A0A9W8XMH5</accession>
<comment type="similarity">
    <text evidence="2 8">Belongs to the ferredoxin--NADP reductase type 1 family.</text>
</comment>
<dbReference type="InterPro" id="IPR055275">
    <property type="entry name" value="Ferredox_Rdtase"/>
</dbReference>
<keyword evidence="5 8" id="KW-0521">NADP</keyword>
<evidence type="ECO:0000313" key="14">
    <source>
        <dbReference type="Proteomes" id="UP001140513"/>
    </source>
</evidence>
<dbReference type="GeneID" id="80909575"/>
<keyword evidence="14" id="KW-1185">Reference proteome</keyword>
<feature type="binding site" evidence="9">
    <location>
        <position position="454"/>
    </location>
    <ligand>
        <name>FAD</name>
        <dbReference type="ChEBI" id="CHEBI:57692"/>
    </ligand>
</feature>
<feature type="binding site" evidence="10">
    <location>
        <position position="277"/>
    </location>
    <ligand>
        <name>NADP(+)</name>
        <dbReference type="ChEBI" id="CHEBI:58349"/>
    </ligand>
</feature>
<evidence type="ECO:0000256" key="10">
    <source>
        <dbReference type="PIRSR" id="PIRSR000362-2"/>
    </source>
</evidence>
<evidence type="ECO:0000256" key="7">
    <source>
        <dbReference type="ARBA" id="ARBA00048933"/>
    </source>
</evidence>
<evidence type="ECO:0000256" key="5">
    <source>
        <dbReference type="ARBA" id="ARBA00022857"/>
    </source>
</evidence>
<evidence type="ECO:0000256" key="9">
    <source>
        <dbReference type="PIRSR" id="PIRSR000362-1"/>
    </source>
</evidence>
<evidence type="ECO:0000313" key="13">
    <source>
        <dbReference type="EMBL" id="KAJ4354311.1"/>
    </source>
</evidence>
<feature type="binding site" evidence="9">
    <location>
        <position position="113"/>
    </location>
    <ligand>
        <name>FAD</name>
        <dbReference type="ChEBI" id="CHEBI:57692"/>
    </ligand>
</feature>
<keyword evidence="6 8" id="KW-0560">Oxidoreductase</keyword>
<feature type="binding site" evidence="9">
    <location>
        <position position="84"/>
    </location>
    <ligand>
        <name>FAD</name>
        <dbReference type="ChEBI" id="CHEBI:57692"/>
    </ligand>
</feature>
<feature type="compositionally biased region" description="Low complexity" evidence="11">
    <location>
        <begin position="39"/>
        <end position="53"/>
    </location>
</feature>
<protein>
    <recommendedName>
        <fullName evidence="8">NADPH:adrenodoxin oxidoreductase, mitochondrial</fullName>
        <ecNumber evidence="8">1.18.1.6</ecNumber>
    </recommendedName>
</protein>
<dbReference type="AlphaFoldDB" id="A0A9W8XMH5"/>
<dbReference type="PANTHER" id="PTHR48467:SF1">
    <property type="entry name" value="GLUTAMATE SYNTHASE 1 [NADH], CHLOROPLASTIC-LIKE"/>
    <property type="match status" value="1"/>
</dbReference>
<feature type="domain" description="FAD/NAD(P)-binding" evidence="12">
    <location>
        <begin position="75"/>
        <end position="232"/>
    </location>
</feature>
<feature type="binding site" evidence="10">
    <location>
        <begin position="265"/>
        <end position="266"/>
    </location>
    <ligand>
        <name>NADP(+)</name>
        <dbReference type="ChEBI" id="CHEBI:58349"/>
    </ligand>
</feature>
<feature type="binding site" evidence="10">
    <location>
        <begin position="221"/>
        <end position="224"/>
    </location>
    <ligand>
        <name>NADP(+)</name>
        <dbReference type="ChEBI" id="CHEBI:58349"/>
    </ligand>
</feature>
<dbReference type="InterPro" id="IPR021163">
    <property type="entry name" value="Ferredox_Rdtase_adrenod"/>
</dbReference>
<evidence type="ECO:0000256" key="11">
    <source>
        <dbReference type="SAM" id="MobiDB-lite"/>
    </source>
</evidence>
<dbReference type="Proteomes" id="UP001140513">
    <property type="component" value="Unassembled WGS sequence"/>
</dbReference>
<dbReference type="Gene3D" id="3.40.50.720">
    <property type="entry name" value="NAD(P)-binding Rossmann-like Domain"/>
    <property type="match status" value="1"/>
</dbReference>
<dbReference type="GO" id="GO:0005739">
    <property type="term" value="C:mitochondrion"/>
    <property type="evidence" value="ECO:0007669"/>
    <property type="project" value="UniProtKB-SubCell"/>
</dbReference>
<proteinExistence type="inferred from homology"/>
<dbReference type="InterPro" id="IPR036188">
    <property type="entry name" value="FAD/NAD-bd_sf"/>
</dbReference>
<evidence type="ECO:0000256" key="2">
    <source>
        <dbReference type="ARBA" id="ARBA00008312"/>
    </source>
</evidence>
<dbReference type="SUPFAM" id="SSF51971">
    <property type="entry name" value="Nucleotide-binding domain"/>
    <property type="match status" value="1"/>
</dbReference>
<name>A0A9W8XMH5_9PLEO</name>
<organism evidence="13 14">
    <name type="scientific">Didymosphaeria variabile</name>
    <dbReference type="NCBI Taxonomy" id="1932322"/>
    <lineage>
        <taxon>Eukaryota</taxon>
        <taxon>Fungi</taxon>
        <taxon>Dikarya</taxon>
        <taxon>Ascomycota</taxon>
        <taxon>Pezizomycotina</taxon>
        <taxon>Dothideomycetes</taxon>
        <taxon>Pleosporomycetidae</taxon>
        <taxon>Pleosporales</taxon>
        <taxon>Massarineae</taxon>
        <taxon>Didymosphaeriaceae</taxon>
        <taxon>Didymosphaeria</taxon>
    </lineage>
</organism>
<dbReference type="InterPro" id="IPR023753">
    <property type="entry name" value="FAD/NAD-binding_dom"/>
</dbReference>
<feature type="binding site" evidence="9">
    <location>
        <begin position="461"/>
        <end position="463"/>
    </location>
    <ligand>
        <name>FAD</name>
        <dbReference type="ChEBI" id="CHEBI:57692"/>
    </ligand>
</feature>
<keyword evidence="4 8" id="KW-0274">FAD</keyword>
<dbReference type="Pfam" id="PF07992">
    <property type="entry name" value="Pyr_redox_2"/>
    <property type="match status" value="1"/>
</dbReference>
<evidence type="ECO:0000256" key="8">
    <source>
        <dbReference type="PIRNR" id="PIRNR000362"/>
    </source>
</evidence>
<dbReference type="GO" id="GO:0016491">
    <property type="term" value="F:oxidoreductase activity"/>
    <property type="evidence" value="ECO:0007669"/>
    <property type="project" value="UniProtKB-KW"/>
</dbReference>
<evidence type="ECO:0000256" key="4">
    <source>
        <dbReference type="ARBA" id="ARBA00022827"/>
    </source>
</evidence>
<sequence>MPVHHARRAPYVCASCIRRLHHVAPRITRTYATSGPKTAISAAAERSPRPSLRAPARAVHLRRNEYSTSTRKPLRLAIIGSGPAGFYTAQRLMRQVKDAVVDMYEKLPVPYGLVRFGVAPDHPEVKNCQDSFEEVAASTRFNYIGNVEVGKTLALADMKPHYDAILFAYGASEDRKLSIPGEDLPGVYSAREFVGWYNGHPQFSHLKPELDKGERAVIVGQGNVALDVARILVAPLNQLRKTDIAEHAVAALSRSKIKRVEVVGRRGPLQASFTVKEVRELMQFPKVGFKSTGLRSFYPPEGIHTLPRVQKRLAMVLQQGAPIDKHDHKKRWELSFLRSPHAIHAKKNRLNQVIGNRVDSIEFQKTNFVPDANPFSEDAKVHPTGEMVTTEASMVFRSIGYKSTPLPGLSDLGVPFDEKLGIIPNDVHGRIISPSAGPGNLSAGHLPGLYAVGWVKRGPTGVIVNTMMDAFTTADIIAQDWSTNVPFLNTEKGSDASTGLGWDGVKDTVLAQGVIPVDWEAWKRIDKAERERGKQVGKVRWKFADTEQMKAAAGLASSWNPQKMKATAGLA</sequence>
<evidence type="ECO:0000256" key="3">
    <source>
        <dbReference type="ARBA" id="ARBA00022630"/>
    </source>
</evidence>
<dbReference type="PRINTS" id="PR00419">
    <property type="entry name" value="ADXRDTASE"/>
</dbReference>
<feature type="binding site" evidence="10">
    <location>
        <position position="461"/>
    </location>
    <ligand>
        <name>NADP(+)</name>
        <dbReference type="ChEBI" id="CHEBI:58349"/>
    </ligand>
</feature>
<feature type="region of interest" description="Disordered" evidence="11">
    <location>
        <begin position="34"/>
        <end position="53"/>
    </location>
</feature>
<dbReference type="PIRSF" id="PIRSF000362">
    <property type="entry name" value="FNR"/>
    <property type="match status" value="1"/>
</dbReference>
<reference evidence="13" key="1">
    <citation type="submission" date="2022-10" db="EMBL/GenBank/DDBJ databases">
        <title>Tapping the CABI collections for fungal endophytes: first genome assemblies for Collariella, Neodidymelliopsis, Ascochyta clinopodiicola, Didymella pomorum, Didymosphaeria variabile, Neocosmospora piperis and Neocucurbitaria cava.</title>
        <authorList>
            <person name="Hill R."/>
        </authorList>
    </citation>
    <scope>NUCLEOTIDE SEQUENCE</scope>
    <source>
        <strain evidence="13">IMI 356815</strain>
    </source>
</reference>
<comment type="catalytic activity">
    <reaction evidence="7 8">
        <text>2 reduced [adrenodoxin] + NADP(+) + H(+) = 2 oxidized [adrenodoxin] + NADPH</text>
        <dbReference type="Rhea" id="RHEA:42312"/>
        <dbReference type="Rhea" id="RHEA-COMP:9998"/>
        <dbReference type="Rhea" id="RHEA-COMP:9999"/>
        <dbReference type="ChEBI" id="CHEBI:15378"/>
        <dbReference type="ChEBI" id="CHEBI:33737"/>
        <dbReference type="ChEBI" id="CHEBI:33738"/>
        <dbReference type="ChEBI" id="CHEBI:57783"/>
        <dbReference type="ChEBI" id="CHEBI:58349"/>
        <dbReference type="EC" id="1.18.1.6"/>
    </reaction>
</comment>
<comment type="subcellular location">
    <subcellularLocation>
        <location evidence="8">Mitochondrion</location>
    </subcellularLocation>
</comment>